<gene>
    <name evidence="1" type="ORF">EYF80_060171</name>
</gene>
<evidence type="ECO:0000313" key="1">
    <source>
        <dbReference type="EMBL" id="TNN29682.1"/>
    </source>
</evidence>
<accession>A0A4Z2EMS7</accession>
<evidence type="ECO:0000313" key="2">
    <source>
        <dbReference type="Proteomes" id="UP000314294"/>
    </source>
</evidence>
<dbReference type="EMBL" id="SRLO01005343">
    <property type="protein sequence ID" value="TNN29682.1"/>
    <property type="molecule type" value="Genomic_DNA"/>
</dbReference>
<keyword evidence="2" id="KW-1185">Reference proteome</keyword>
<dbReference type="PROSITE" id="PS51257">
    <property type="entry name" value="PROKAR_LIPOPROTEIN"/>
    <property type="match status" value="1"/>
</dbReference>
<dbReference type="Proteomes" id="UP000314294">
    <property type="component" value="Unassembled WGS sequence"/>
</dbReference>
<proteinExistence type="predicted"/>
<name>A0A4Z2EMS7_9TELE</name>
<reference evidence="1 2" key="1">
    <citation type="submission" date="2019-03" db="EMBL/GenBank/DDBJ databases">
        <title>First draft genome of Liparis tanakae, snailfish: a comprehensive survey of snailfish specific genes.</title>
        <authorList>
            <person name="Kim W."/>
            <person name="Song I."/>
            <person name="Jeong J.-H."/>
            <person name="Kim D."/>
            <person name="Kim S."/>
            <person name="Ryu S."/>
            <person name="Song J.Y."/>
            <person name="Lee S.K."/>
        </authorList>
    </citation>
    <scope>NUCLEOTIDE SEQUENCE [LARGE SCALE GENOMIC DNA]</scope>
    <source>
        <tissue evidence="1">Muscle</tissue>
    </source>
</reference>
<comment type="caution">
    <text evidence="1">The sequence shown here is derived from an EMBL/GenBank/DDBJ whole genome shotgun (WGS) entry which is preliminary data.</text>
</comment>
<protein>
    <submittedName>
        <fullName evidence="1">Uncharacterized protein</fullName>
    </submittedName>
</protein>
<sequence length="101" mass="10970">MDDSGLRCVSSHLLSNDSTEIAALALGFSTLSCRVATRLLFNLSRDDRWPSDHRHPIARLLFFMSSSHELPPDDVNLPAPAFLNGVPAAQGHAGFIAVKKT</sequence>
<organism evidence="1 2">
    <name type="scientific">Liparis tanakae</name>
    <name type="common">Tanaka's snailfish</name>
    <dbReference type="NCBI Taxonomy" id="230148"/>
    <lineage>
        <taxon>Eukaryota</taxon>
        <taxon>Metazoa</taxon>
        <taxon>Chordata</taxon>
        <taxon>Craniata</taxon>
        <taxon>Vertebrata</taxon>
        <taxon>Euteleostomi</taxon>
        <taxon>Actinopterygii</taxon>
        <taxon>Neopterygii</taxon>
        <taxon>Teleostei</taxon>
        <taxon>Neoteleostei</taxon>
        <taxon>Acanthomorphata</taxon>
        <taxon>Eupercaria</taxon>
        <taxon>Perciformes</taxon>
        <taxon>Cottioidei</taxon>
        <taxon>Cottales</taxon>
        <taxon>Liparidae</taxon>
        <taxon>Liparis</taxon>
    </lineage>
</organism>
<dbReference type="AlphaFoldDB" id="A0A4Z2EMS7"/>